<evidence type="ECO:0000259" key="3">
    <source>
        <dbReference type="Pfam" id="PF25888"/>
    </source>
</evidence>
<accession>A0A553IJ22</accession>
<dbReference type="AlphaFoldDB" id="A0A553IJ22"/>
<proteinExistence type="inferred from homology"/>
<evidence type="ECO:0000313" key="4">
    <source>
        <dbReference type="EMBL" id="TRY00195.1"/>
    </source>
</evidence>
<name>A0A553IJ22_ACHLA</name>
<dbReference type="Pfam" id="PF07261">
    <property type="entry name" value="DnaB_2"/>
    <property type="match status" value="1"/>
</dbReference>
<reference evidence="4 5" key="1">
    <citation type="submission" date="2019-07" db="EMBL/GenBank/DDBJ databases">
        <title>Genome sequence of Acholeplasma laidlawii strain with increased resistance to erythromycin.</title>
        <authorList>
            <person name="Medvedeva E.S."/>
            <person name="Baranova N.B."/>
            <person name="Siniagina M.N."/>
            <person name="Mouzykantov A."/>
            <person name="Chernova O.A."/>
            <person name="Chernov V.M."/>
        </authorList>
    </citation>
    <scope>NUCLEOTIDE SEQUENCE [LARGE SCALE GENOMIC DNA]</scope>
    <source>
        <strain evidence="4 5">PG8REry</strain>
    </source>
</reference>
<comment type="caution">
    <text evidence="4">The sequence shown here is derived from an EMBL/GenBank/DDBJ whole genome shotgun (WGS) entry which is preliminary data.</text>
</comment>
<evidence type="ECO:0000259" key="2">
    <source>
        <dbReference type="Pfam" id="PF07261"/>
    </source>
</evidence>
<feature type="domain" description="DnaB/C C-terminal" evidence="2">
    <location>
        <begin position="301"/>
        <end position="359"/>
    </location>
</feature>
<dbReference type="Proteomes" id="UP000315938">
    <property type="component" value="Unassembled WGS sequence"/>
</dbReference>
<dbReference type="InterPro" id="IPR006343">
    <property type="entry name" value="DnaB/C_C"/>
</dbReference>
<evidence type="ECO:0000256" key="1">
    <source>
        <dbReference type="ARBA" id="ARBA00093462"/>
    </source>
</evidence>
<comment type="similarity">
    <text evidence="1">Belongs to the DnaB/DnaD family.</text>
</comment>
<organism evidence="4 5">
    <name type="scientific">Acholeplasma laidlawii</name>
    <dbReference type="NCBI Taxonomy" id="2148"/>
    <lineage>
        <taxon>Bacteria</taxon>
        <taxon>Bacillati</taxon>
        <taxon>Mycoplasmatota</taxon>
        <taxon>Mollicutes</taxon>
        <taxon>Acholeplasmatales</taxon>
        <taxon>Acholeplasmataceae</taxon>
        <taxon>Acholeplasma</taxon>
    </lineage>
</organism>
<evidence type="ECO:0000313" key="5">
    <source>
        <dbReference type="Proteomes" id="UP000315938"/>
    </source>
</evidence>
<sequence>MYKVKAKSTFNIISQSALSSDEWKVLGILYQPIIGVLSFSLYHTFYHLLNTKNYQSETFTHQFLLDVLNVKIDDLKEAREKLEAINLLNTFVQGEHTVYQLKSPLSPRGFIQDTILGQFLLTEMGKKLYDQVTNLFKVEKIELTGYTEVTKNFDDVFNFIDSNHFYDSDVYLGKKSNLGARIKDQINYEAFVEKLPDRVKKPILMSRQTVDTIQKLVFVYQFSLDEIADIYIKTVSPNGDIDLGNLSFKAQTYYQDKKKVLPVVSETKQLNGKESSINYLKTVSPMQIVEKYVKDDYQLMYTDTVMSLIERNQVEIGIINALLLHILKFKDGHLPHITYLEKVLETWLKKGIRTTEDAYHEVLDKSSYENKTVSYTAKTKTKAKNPEWVDAYLDELNAEFEDK</sequence>
<dbReference type="InterPro" id="IPR058660">
    <property type="entry name" value="WHD_DnaB"/>
</dbReference>
<dbReference type="RefSeq" id="WP_064212124.1">
    <property type="nucleotide sequence ID" value="NZ_JACAOE010000001.1"/>
</dbReference>
<feature type="domain" description="Replicative helicase loading/DNA remodeling protein DnaB N-terminal winged helix" evidence="3">
    <location>
        <begin position="5"/>
        <end position="196"/>
    </location>
</feature>
<dbReference type="Pfam" id="PF25888">
    <property type="entry name" value="WHD_DnaB"/>
    <property type="match status" value="1"/>
</dbReference>
<protein>
    <submittedName>
        <fullName evidence="4">Uncharacterized protein</fullName>
    </submittedName>
</protein>
<gene>
    <name evidence="4" type="ORF">FNV44_03880</name>
</gene>
<dbReference type="EMBL" id="VKID01000001">
    <property type="protein sequence ID" value="TRY00195.1"/>
    <property type="molecule type" value="Genomic_DNA"/>
</dbReference>